<keyword evidence="2" id="KW-1185">Reference proteome</keyword>
<dbReference type="Pfam" id="PF02620">
    <property type="entry name" value="YceD"/>
    <property type="match status" value="1"/>
</dbReference>
<sequence length="178" mass="19381">MPHKTALLVVNLDGNTPTPFDLRPDAAQRDALARELGLSGLRKLRFSGEIKAQGSRDWVLLGRLGATVIQPCVATLEPVTTRIDTDVRRTYLADLPEPEGEEVEMPEDETQERLGSHIDPHTVMAEALALAAPLYPRAKGVDLGEAVFAEPGVEPLRDRDLKPFAGLAELRDALKNGT</sequence>
<organism evidence="1 2">
    <name type="scientific">Pontibaca salina</name>
    <dbReference type="NCBI Taxonomy" id="2795731"/>
    <lineage>
        <taxon>Bacteria</taxon>
        <taxon>Pseudomonadati</taxon>
        <taxon>Pseudomonadota</taxon>
        <taxon>Alphaproteobacteria</taxon>
        <taxon>Rhodobacterales</taxon>
        <taxon>Roseobacteraceae</taxon>
        <taxon>Pontibaca</taxon>
    </lineage>
</organism>
<proteinExistence type="predicted"/>
<dbReference type="RefSeq" id="WP_198685830.1">
    <property type="nucleotide sequence ID" value="NZ_JAEIJD010000005.1"/>
</dbReference>
<reference evidence="1" key="1">
    <citation type="submission" date="2020-12" db="EMBL/GenBank/DDBJ databases">
        <title>Pontibaca salina gen. nov., sp. nov., isolated from marine sediment.</title>
        <authorList>
            <person name="Bo J."/>
            <person name="Wang S."/>
            <person name="Song X."/>
            <person name="Du Z."/>
        </authorList>
    </citation>
    <scope>NUCLEOTIDE SEQUENCE</scope>
    <source>
        <strain evidence="1">S1109L</strain>
    </source>
</reference>
<comment type="caution">
    <text evidence="1">The sequence shown here is derived from an EMBL/GenBank/DDBJ whole genome shotgun (WGS) entry which is preliminary data.</text>
</comment>
<protein>
    <submittedName>
        <fullName evidence="1">DUF177 domain-containing protein</fullName>
    </submittedName>
</protein>
<dbReference type="Proteomes" id="UP000613255">
    <property type="component" value="Unassembled WGS sequence"/>
</dbReference>
<dbReference type="EMBL" id="JAEIJD010000005">
    <property type="protein sequence ID" value="MBI6629806.1"/>
    <property type="molecule type" value="Genomic_DNA"/>
</dbReference>
<name>A0A934HMS3_9RHOB</name>
<evidence type="ECO:0000313" key="1">
    <source>
        <dbReference type="EMBL" id="MBI6629806.1"/>
    </source>
</evidence>
<dbReference type="AlphaFoldDB" id="A0A934HMS3"/>
<accession>A0A934HMS3</accession>
<evidence type="ECO:0000313" key="2">
    <source>
        <dbReference type="Proteomes" id="UP000613255"/>
    </source>
</evidence>
<dbReference type="InterPro" id="IPR003772">
    <property type="entry name" value="YceD"/>
</dbReference>
<gene>
    <name evidence="1" type="ORF">JAO82_07900</name>
</gene>